<protein>
    <submittedName>
        <fullName evidence="2">Uncharacterized protein</fullName>
    </submittedName>
</protein>
<dbReference type="AlphaFoldDB" id="A0A0F7TJ52"/>
<dbReference type="Proteomes" id="UP000042958">
    <property type="component" value="Unassembled WGS sequence"/>
</dbReference>
<dbReference type="EMBL" id="CDHK01000002">
    <property type="protein sequence ID" value="CEJ56619.1"/>
    <property type="molecule type" value="Genomic_DNA"/>
</dbReference>
<organism evidence="2 3">
    <name type="scientific">Penicillium brasilianum</name>
    <dbReference type="NCBI Taxonomy" id="104259"/>
    <lineage>
        <taxon>Eukaryota</taxon>
        <taxon>Fungi</taxon>
        <taxon>Dikarya</taxon>
        <taxon>Ascomycota</taxon>
        <taxon>Pezizomycotina</taxon>
        <taxon>Eurotiomycetes</taxon>
        <taxon>Eurotiomycetidae</taxon>
        <taxon>Eurotiales</taxon>
        <taxon>Aspergillaceae</taxon>
        <taxon>Penicillium</taxon>
    </lineage>
</organism>
<accession>A0A0F7TJ52</accession>
<proteinExistence type="predicted"/>
<gene>
    <name evidence="2" type="ORF">PMG11_02820</name>
</gene>
<feature type="region of interest" description="Disordered" evidence="1">
    <location>
        <begin position="1"/>
        <end position="47"/>
    </location>
</feature>
<evidence type="ECO:0000256" key="1">
    <source>
        <dbReference type="SAM" id="MobiDB-lite"/>
    </source>
</evidence>
<keyword evidence="3" id="KW-1185">Reference proteome</keyword>
<name>A0A0F7TJ52_PENBI</name>
<sequence length="95" mass="10114">MPDEEFCSLSLSLPIRPPSTGDNSHFRRFQPAPEANPKLHGSGLRGGNVALENDTKLFPESRGGCVSSQQKTLLPPILSAPPSAVCLEEDTASVN</sequence>
<reference evidence="3" key="1">
    <citation type="journal article" date="2015" name="Genome Announc.">
        <title>Draft genome sequence of the fungus Penicillium brasilianum MG11.</title>
        <authorList>
            <person name="Horn F."/>
            <person name="Linde J."/>
            <person name="Mattern D.J."/>
            <person name="Walther G."/>
            <person name="Guthke R."/>
            <person name="Brakhage A.A."/>
            <person name="Valiante V."/>
        </authorList>
    </citation>
    <scope>NUCLEOTIDE SEQUENCE [LARGE SCALE GENOMIC DNA]</scope>
    <source>
        <strain evidence="3">MG11</strain>
    </source>
</reference>
<evidence type="ECO:0000313" key="3">
    <source>
        <dbReference type="Proteomes" id="UP000042958"/>
    </source>
</evidence>
<evidence type="ECO:0000313" key="2">
    <source>
        <dbReference type="EMBL" id="CEJ56619.1"/>
    </source>
</evidence>